<comment type="caution">
    <text evidence="1">The sequence shown here is derived from an EMBL/GenBank/DDBJ whole genome shotgun (WGS) entry which is preliminary data.</text>
</comment>
<dbReference type="GO" id="GO:0016740">
    <property type="term" value="F:transferase activity"/>
    <property type="evidence" value="ECO:0007669"/>
    <property type="project" value="UniProtKB-KW"/>
</dbReference>
<keyword evidence="1" id="KW-0808">Transferase</keyword>
<evidence type="ECO:0000313" key="1">
    <source>
        <dbReference type="EMBL" id="MBP3944521.1"/>
    </source>
</evidence>
<gene>
    <name evidence="1" type="ORF">J5U18_13340</name>
</gene>
<name>A0A8T4HIQ6_9SPHI</name>
<organism evidence="1 2">
    <name type="scientific">Rhinopithecimicrobium faecis</name>
    <dbReference type="NCBI Taxonomy" id="2820698"/>
    <lineage>
        <taxon>Bacteria</taxon>
        <taxon>Pseudomonadati</taxon>
        <taxon>Bacteroidota</taxon>
        <taxon>Sphingobacteriia</taxon>
        <taxon>Sphingobacteriales</taxon>
        <taxon>Sphingobacteriaceae</taxon>
        <taxon>Rhinopithecimicrobium</taxon>
    </lineage>
</organism>
<dbReference type="Pfam" id="PF08843">
    <property type="entry name" value="AbiEii"/>
    <property type="match status" value="1"/>
</dbReference>
<protein>
    <submittedName>
        <fullName evidence="1">Nucleotidyl transferase AbiEii/AbiGii toxin family protein</fullName>
    </submittedName>
</protein>
<dbReference type="Proteomes" id="UP000679691">
    <property type="component" value="Unassembled WGS sequence"/>
</dbReference>
<dbReference type="EMBL" id="JAGKSB010000022">
    <property type="protein sequence ID" value="MBP3944521.1"/>
    <property type="molecule type" value="Genomic_DNA"/>
</dbReference>
<dbReference type="InterPro" id="IPR014942">
    <property type="entry name" value="AbiEii"/>
</dbReference>
<sequence length="240" mass="28172">MRKASDSFIINEFRKELMHQLDQMGIDRKQYEIRYNDHVDDTSDPNTLEIHYSSVVPVSCHYIQQRVLLEMGARSLTEPIEQKPIVSFIDETYPTSSFAQETFEVKVVLPIRTFIEKVLLLHEEFSKPIDRIRVDRLTRHLYDLDKMMIAGHGEQAIADEELFNMIVAHRKTVNPLRGLDYSNHKKGKIRILPPTEIMDKWEADYKTMQENMIVGESLTWEELLQRIKNIENLLNGNKAE</sequence>
<accession>A0A8T4HIQ6</accession>
<reference evidence="1" key="1">
    <citation type="submission" date="2021-03" db="EMBL/GenBank/DDBJ databases">
        <authorList>
            <person name="Lu T."/>
            <person name="Wang Q."/>
            <person name="Han X."/>
        </authorList>
    </citation>
    <scope>NUCLEOTIDE SEQUENCE</scope>
    <source>
        <strain evidence="1">WQ 2009</strain>
    </source>
</reference>
<evidence type="ECO:0000313" key="2">
    <source>
        <dbReference type="Proteomes" id="UP000679691"/>
    </source>
</evidence>
<proteinExistence type="predicted"/>
<dbReference type="AlphaFoldDB" id="A0A8T4HIQ6"/>
<keyword evidence="2" id="KW-1185">Reference proteome</keyword>
<dbReference type="RefSeq" id="WP_353548035.1">
    <property type="nucleotide sequence ID" value="NZ_JAGKSB010000022.1"/>
</dbReference>